<evidence type="ECO:0000256" key="11">
    <source>
        <dbReference type="ARBA" id="ARBA00059691"/>
    </source>
</evidence>
<dbReference type="AlphaFoldDB" id="A0AAE0K5E5"/>
<feature type="signal peptide" evidence="14">
    <location>
        <begin position="1"/>
        <end position="17"/>
    </location>
</feature>
<reference evidence="16" key="2">
    <citation type="submission" date="2023-06" db="EMBL/GenBank/DDBJ databases">
        <authorList>
            <consortium name="Lawrence Berkeley National Laboratory"/>
            <person name="Haridas S."/>
            <person name="Hensen N."/>
            <person name="Bonometti L."/>
            <person name="Westerberg I."/>
            <person name="Brannstrom I.O."/>
            <person name="Guillou S."/>
            <person name="Cros-Aarteil S."/>
            <person name="Calhoun S."/>
            <person name="Kuo A."/>
            <person name="Mondo S."/>
            <person name="Pangilinan J."/>
            <person name="Riley R."/>
            <person name="LaButti K."/>
            <person name="Andreopoulos B."/>
            <person name="Lipzen A."/>
            <person name="Chen C."/>
            <person name="Yanf M."/>
            <person name="Daum C."/>
            <person name="Ng V."/>
            <person name="Clum A."/>
            <person name="Steindorff A."/>
            <person name="Ohm R."/>
            <person name="Martin F."/>
            <person name="Silar P."/>
            <person name="Natvig D."/>
            <person name="Lalanne C."/>
            <person name="Gautier V."/>
            <person name="Ament-velasquez S.L."/>
            <person name="Kruys A."/>
            <person name="Hutchinson M.I."/>
            <person name="Powell A.J."/>
            <person name="Barry K."/>
            <person name="Miller A.N."/>
            <person name="Grigoriev I.V."/>
            <person name="Debuchy R."/>
            <person name="Gladieux P."/>
            <person name="Thoren M.H."/>
            <person name="Johannesson H."/>
        </authorList>
    </citation>
    <scope>NUCLEOTIDE SEQUENCE</scope>
    <source>
        <strain evidence="16">CBS 232.78</strain>
    </source>
</reference>
<feature type="domain" description="Glycoside hydrolase family 5" evidence="15">
    <location>
        <begin position="69"/>
        <end position="319"/>
    </location>
</feature>
<dbReference type="SUPFAM" id="SSF51445">
    <property type="entry name" value="(Trans)glycosidases"/>
    <property type="match status" value="1"/>
</dbReference>
<evidence type="ECO:0000256" key="7">
    <source>
        <dbReference type="ARBA" id="ARBA00023277"/>
    </source>
</evidence>
<dbReference type="InterPro" id="IPR001547">
    <property type="entry name" value="Glyco_hydro_5"/>
</dbReference>
<dbReference type="PANTHER" id="PTHR34142:SF5">
    <property type="entry name" value="CBM1 DOMAIN-CONTAINING PROTEIN"/>
    <property type="match status" value="1"/>
</dbReference>
<evidence type="ECO:0000313" key="16">
    <source>
        <dbReference type="EMBL" id="KAK3370458.1"/>
    </source>
</evidence>
<protein>
    <recommendedName>
        <fullName evidence="12">Endoglucanase EG-II</fullName>
        <ecNumber evidence="3">3.2.1.4</ecNumber>
    </recommendedName>
</protein>
<keyword evidence="6" id="KW-0136">Cellulose degradation</keyword>
<dbReference type="GO" id="GO:0008810">
    <property type="term" value="F:cellulase activity"/>
    <property type="evidence" value="ECO:0007669"/>
    <property type="project" value="UniProtKB-EC"/>
</dbReference>
<dbReference type="FunFam" id="3.20.20.80:FF:000124">
    <property type="entry name" value="Exported cellulase"/>
    <property type="match status" value="1"/>
</dbReference>
<keyword evidence="10" id="KW-0624">Polysaccharide degradation</keyword>
<reference evidence="16" key="1">
    <citation type="journal article" date="2023" name="Mol. Phylogenet. Evol.">
        <title>Genome-scale phylogeny and comparative genomics of the fungal order Sordariales.</title>
        <authorList>
            <person name="Hensen N."/>
            <person name="Bonometti L."/>
            <person name="Westerberg I."/>
            <person name="Brannstrom I.O."/>
            <person name="Guillou S."/>
            <person name="Cros-Aarteil S."/>
            <person name="Calhoun S."/>
            <person name="Haridas S."/>
            <person name="Kuo A."/>
            <person name="Mondo S."/>
            <person name="Pangilinan J."/>
            <person name="Riley R."/>
            <person name="LaButti K."/>
            <person name="Andreopoulos B."/>
            <person name="Lipzen A."/>
            <person name="Chen C."/>
            <person name="Yan M."/>
            <person name="Daum C."/>
            <person name="Ng V."/>
            <person name="Clum A."/>
            <person name="Steindorff A."/>
            <person name="Ohm R.A."/>
            <person name="Martin F."/>
            <person name="Silar P."/>
            <person name="Natvig D.O."/>
            <person name="Lalanne C."/>
            <person name="Gautier V."/>
            <person name="Ament-Velasquez S.L."/>
            <person name="Kruys A."/>
            <person name="Hutchinson M.I."/>
            <person name="Powell A.J."/>
            <person name="Barry K."/>
            <person name="Miller A.N."/>
            <person name="Grigoriev I.V."/>
            <person name="Debuchy R."/>
            <person name="Gladieux P."/>
            <person name="Hiltunen Thoren M."/>
            <person name="Johannesson H."/>
        </authorList>
    </citation>
    <scope>NUCLEOTIDE SEQUENCE</scope>
    <source>
        <strain evidence="16">CBS 232.78</strain>
    </source>
</reference>
<evidence type="ECO:0000256" key="4">
    <source>
        <dbReference type="ARBA" id="ARBA00022729"/>
    </source>
</evidence>
<organism evidence="16 17">
    <name type="scientific">Podospora didyma</name>
    <dbReference type="NCBI Taxonomy" id="330526"/>
    <lineage>
        <taxon>Eukaryota</taxon>
        <taxon>Fungi</taxon>
        <taxon>Dikarya</taxon>
        <taxon>Ascomycota</taxon>
        <taxon>Pezizomycotina</taxon>
        <taxon>Sordariomycetes</taxon>
        <taxon>Sordariomycetidae</taxon>
        <taxon>Sordariales</taxon>
        <taxon>Podosporaceae</taxon>
        <taxon>Podospora</taxon>
    </lineage>
</organism>
<comment type="caution">
    <text evidence="16">The sequence shown here is derived from an EMBL/GenBank/DDBJ whole genome shotgun (WGS) entry which is preliminary data.</text>
</comment>
<evidence type="ECO:0000256" key="8">
    <source>
        <dbReference type="ARBA" id="ARBA00023283"/>
    </source>
</evidence>
<evidence type="ECO:0000256" key="12">
    <source>
        <dbReference type="ARBA" id="ARBA00074271"/>
    </source>
</evidence>
<evidence type="ECO:0000256" key="10">
    <source>
        <dbReference type="ARBA" id="ARBA00023326"/>
    </source>
</evidence>
<evidence type="ECO:0000256" key="6">
    <source>
        <dbReference type="ARBA" id="ARBA00023001"/>
    </source>
</evidence>
<dbReference type="Proteomes" id="UP001285441">
    <property type="component" value="Unassembled WGS sequence"/>
</dbReference>
<dbReference type="EC" id="3.2.1.4" evidence="3"/>
<keyword evidence="8" id="KW-0873">Pyrrolidone carboxylic acid</keyword>
<keyword evidence="5 13" id="KW-0378">Hydrolase</keyword>
<evidence type="ECO:0000256" key="3">
    <source>
        <dbReference type="ARBA" id="ARBA00012601"/>
    </source>
</evidence>
<keyword evidence="17" id="KW-1185">Reference proteome</keyword>
<evidence type="ECO:0000256" key="2">
    <source>
        <dbReference type="ARBA" id="ARBA00005641"/>
    </source>
</evidence>
<evidence type="ECO:0000256" key="13">
    <source>
        <dbReference type="RuleBase" id="RU361153"/>
    </source>
</evidence>
<keyword evidence="7" id="KW-0119">Carbohydrate metabolism</keyword>
<comment type="function">
    <text evidence="11">Endoglucanase (EG) that cleaves the internal beta-1,4-glucosidic bonds in cellulose. The degradation of cellulose involves an interplay between different cellulolytic enzymes. Hydrolysis starts with EGs, which cut internal glycosidic linkages to reduce the polymerization degree of the substrate and creates new chain ends for exocellobiohydrolases (CBHs). The CBH release the disaccharide cellobiose from the non-reducing end of the cellulose polymer chain. Finally, beta-1,4-glucosidases hydrolyze the cellobiose and other short cello-oligosaccharides into glucose units.</text>
</comment>
<evidence type="ECO:0000256" key="14">
    <source>
        <dbReference type="SAM" id="SignalP"/>
    </source>
</evidence>
<evidence type="ECO:0000256" key="5">
    <source>
        <dbReference type="ARBA" id="ARBA00022801"/>
    </source>
</evidence>
<feature type="chain" id="PRO_5042279111" description="Endoglucanase EG-II" evidence="14">
    <location>
        <begin position="18"/>
        <end position="353"/>
    </location>
</feature>
<gene>
    <name evidence="16" type="ORF">B0H63DRAFT_440848</name>
</gene>
<keyword evidence="4 14" id="KW-0732">Signal</keyword>
<sequence>MYFTLLSAVALASRACAFPAQPEARAAAAGVQFVGVNIAGFDFGCSIQGACDVTRISPPLSNLGGADGVGQMQHFYKDDGMNIFRLPVGWQYLVNNKLGGTLDSGNFGRYDQLMQACLKTGAYCMVDIHNYARWNGQIIGQGGPPNTQFANLWSQIATKYASQQKIIFGVVNEPHDVPDIDKWADTVQEVVTAIRAVAKTQMIALPGNDWTSAKMMPTKSGPALLKVKNPNGTYDGLIIDVHKYLDSDNSGTHTECVTDNIGDTFQPLATWLKDNNRKAILSETGGGNTDSCKKYMCQQLDFLNQNSDVFLGYIGWSAGSFSSSTYELSEVPTKNGNSWVDSALVKACFTKKK</sequence>
<keyword evidence="9 13" id="KW-0326">Glycosidase</keyword>
<comment type="catalytic activity">
    <reaction evidence="1">
        <text>Endohydrolysis of (1-&gt;4)-beta-D-glucosidic linkages in cellulose, lichenin and cereal beta-D-glucans.</text>
        <dbReference type="EC" id="3.2.1.4"/>
    </reaction>
</comment>
<dbReference type="Pfam" id="PF00150">
    <property type="entry name" value="Cellulase"/>
    <property type="match status" value="1"/>
</dbReference>
<dbReference type="GO" id="GO:0030245">
    <property type="term" value="P:cellulose catabolic process"/>
    <property type="evidence" value="ECO:0007669"/>
    <property type="project" value="UniProtKB-KW"/>
</dbReference>
<dbReference type="PANTHER" id="PTHR34142">
    <property type="entry name" value="ENDO-BETA-1,4-GLUCANASE A"/>
    <property type="match status" value="1"/>
</dbReference>
<dbReference type="InterPro" id="IPR018087">
    <property type="entry name" value="Glyco_hydro_5_CS"/>
</dbReference>
<evidence type="ECO:0000256" key="1">
    <source>
        <dbReference type="ARBA" id="ARBA00000966"/>
    </source>
</evidence>
<name>A0AAE0K5E5_9PEZI</name>
<comment type="similarity">
    <text evidence="2 13">Belongs to the glycosyl hydrolase 5 (cellulase A) family.</text>
</comment>
<dbReference type="Gene3D" id="3.20.20.80">
    <property type="entry name" value="Glycosidases"/>
    <property type="match status" value="1"/>
</dbReference>
<accession>A0AAE0K5E5</accession>
<proteinExistence type="inferred from homology"/>
<evidence type="ECO:0000256" key="9">
    <source>
        <dbReference type="ARBA" id="ARBA00023295"/>
    </source>
</evidence>
<dbReference type="EMBL" id="JAULSW010000009">
    <property type="protein sequence ID" value="KAK3370458.1"/>
    <property type="molecule type" value="Genomic_DNA"/>
</dbReference>
<evidence type="ECO:0000259" key="15">
    <source>
        <dbReference type="Pfam" id="PF00150"/>
    </source>
</evidence>
<dbReference type="InterPro" id="IPR017853">
    <property type="entry name" value="GH"/>
</dbReference>
<dbReference type="PROSITE" id="PS00659">
    <property type="entry name" value="GLYCOSYL_HYDROL_F5"/>
    <property type="match status" value="1"/>
</dbReference>
<evidence type="ECO:0000313" key="17">
    <source>
        <dbReference type="Proteomes" id="UP001285441"/>
    </source>
</evidence>